<keyword evidence="2" id="KW-1133">Transmembrane helix</keyword>
<reference evidence="3 4" key="1">
    <citation type="submission" date="2009-11" db="EMBL/GenBank/DDBJ databases">
        <title>Annotation of Allomyces macrogynus ATCC 38327.</title>
        <authorList>
            <consortium name="The Broad Institute Genome Sequencing Platform"/>
            <person name="Russ C."/>
            <person name="Cuomo C."/>
            <person name="Burger G."/>
            <person name="Gray M.W."/>
            <person name="Holland P.W.H."/>
            <person name="King N."/>
            <person name="Lang F.B.F."/>
            <person name="Roger A.J."/>
            <person name="Ruiz-Trillo I."/>
            <person name="Young S.K."/>
            <person name="Zeng Q."/>
            <person name="Gargeya S."/>
            <person name="Fitzgerald M."/>
            <person name="Haas B."/>
            <person name="Abouelleil A."/>
            <person name="Alvarado L."/>
            <person name="Arachchi H.M."/>
            <person name="Berlin A."/>
            <person name="Chapman S.B."/>
            <person name="Gearin G."/>
            <person name="Goldberg J."/>
            <person name="Griggs A."/>
            <person name="Gujja S."/>
            <person name="Hansen M."/>
            <person name="Heiman D."/>
            <person name="Howarth C."/>
            <person name="Larimer J."/>
            <person name="Lui A."/>
            <person name="MacDonald P.J.P."/>
            <person name="McCowen C."/>
            <person name="Montmayeur A."/>
            <person name="Murphy C."/>
            <person name="Neiman D."/>
            <person name="Pearson M."/>
            <person name="Priest M."/>
            <person name="Roberts A."/>
            <person name="Saif S."/>
            <person name="Shea T."/>
            <person name="Sisk P."/>
            <person name="Stolte C."/>
            <person name="Sykes S."/>
            <person name="Wortman J."/>
            <person name="Nusbaum C."/>
            <person name="Birren B."/>
        </authorList>
    </citation>
    <scope>NUCLEOTIDE SEQUENCE [LARGE SCALE GENOMIC DNA]</scope>
    <source>
        <strain evidence="3 4">ATCC 38327</strain>
    </source>
</reference>
<feature type="transmembrane region" description="Helical" evidence="2">
    <location>
        <begin position="162"/>
        <end position="185"/>
    </location>
</feature>
<feature type="transmembrane region" description="Helical" evidence="2">
    <location>
        <begin position="62"/>
        <end position="86"/>
    </location>
</feature>
<feature type="transmembrane region" description="Helical" evidence="2">
    <location>
        <begin position="27"/>
        <end position="50"/>
    </location>
</feature>
<keyword evidence="2" id="KW-0472">Membrane</keyword>
<sequence>MLAAHLARASARGDGGTMTARAVTEPAFVWSASAFLLSLCICLHLSTVYAAATLYHRARSRFYLFLVFVALAQFYDAICEIVLGAGDYPVPYMVDWVLIWGSMSCYGVMNFERYRRLCGATHALLVKVLRVATAVLCVLWIVGMGVAMNSSINVNGTTYSWMVQTFAVCYMYDGIFNATISFLFIHHLHTLTAPAGAKGRAPLRPGLRALLRRTQAMLFCESVLFITANIVQLVDKDLDPLWTLLAIAEAGRTRVFCSFLSHLAQIMRGRFSDTESGTNRTPSTSATAAAVTAHTPRPSPAATNGGGGSGLPPLTAPITRIGSAGRLLAVGGAGVGGSSGLIGVKRGPSVGEGLSGHGHGHGG</sequence>
<dbReference type="Proteomes" id="UP000054350">
    <property type="component" value="Unassembled WGS sequence"/>
</dbReference>
<evidence type="ECO:0000313" key="4">
    <source>
        <dbReference type="Proteomes" id="UP000054350"/>
    </source>
</evidence>
<evidence type="ECO:0008006" key="5">
    <source>
        <dbReference type="Google" id="ProtNLM"/>
    </source>
</evidence>
<proteinExistence type="predicted"/>
<dbReference type="AlphaFoldDB" id="A0A0L0T5V3"/>
<organism evidence="3 4">
    <name type="scientific">Allomyces macrogynus (strain ATCC 38327)</name>
    <name type="common">Allomyces javanicus var. macrogynus</name>
    <dbReference type="NCBI Taxonomy" id="578462"/>
    <lineage>
        <taxon>Eukaryota</taxon>
        <taxon>Fungi</taxon>
        <taxon>Fungi incertae sedis</taxon>
        <taxon>Blastocladiomycota</taxon>
        <taxon>Blastocladiomycetes</taxon>
        <taxon>Blastocladiales</taxon>
        <taxon>Blastocladiaceae</taxon>
        <taxon>Allomyces</taxon>
    </lineage>
</organism>
<protein>
    <recommendedName>
        <fullName evidence="5">G-protein coupled receptors family 1 profile domain-containing protein</fullName>
    </recommendedName>
</protein>
<feature type="region of interest" description="Disordered" evidence="1">
    <location>
        <begin position="272"/>
        <end position="314"/>
    </location>
</feature>
<evidence type="ECO:0000256" key="2">
    <source>
        <dbReference type="SAM" id="Phobius"/>
    </source>
</evidence>
<dbReference type="OrthoDB" id="5545402at2759"/>
<dbReference type="VEuPathDB" id="FungiDB:AMAG_15143"/>
<accession>A0A0L0T5V3</accession>
<evidence type="ECO:0000313" key="3">
    <source>
        <dbReference type="EMBL" id="KNE70173.1"/>
    </source>
</evidence>
<dbReference type="EMBL" id="GG745364">
    <property type="protein sequence ID" value="KNE70173.1"/>
    <property type="molecule type" value="Genomic_DNA"/>
</dbReference>
<gene>
    <name evidence="3" type="ORF">AMAG_15143</name>
</gene>
<name>A0A0L0T5V3_ALLM3</name>
<feature type="transmembrane region" description="Helical" evidence="2">
    <location>
        <begin position="92"/>
        <end position="111"/>
    </location>
</feature>
<reference evidence="4" key="2">
    <citation type="submission" date="2009-11" db="EMBL/GenBank/DDBJ databases">
        <title>The Genome Sequence of Allomyces macrogynus strain ATCC 38327.</title>
        <authorList>
            <consortium name="The Broad Institute Genome Sequencing Platform"/>
            <person name="Russ C."/>
            <person name="Cuomo C."/>
            <person name="Shea T."/>
            <person name="Young S.K."/>
            <person name="Zeng Q."/>
            <person name="Koehrsen M."/>
            <person name="Haas B."/>
            <person name="Borodovsky M."/>
            <person name="Guigo R."/>
            <person name="Alvarado L."/>
            <person name="Berlin A."/>
            <person name="Borenstein D."/>
            <person name="Chen Z."/>
            <person name="Engels R."/>
            <person name="Freedman E."/>
            <person name="Gellesch M."/>
            <person name="Goldberg J."/>
            <person name="Griggs A."/>
            <person name="Gujja S."/>
            <person name="Heiman D."/>
            <person name="Hepburn T."/>
            <person name="Howarth C."/>
            <person name="Jen D."/>
            <person name="Larson L."/>
            <person name="Lewis B."/>
            <person name="Mehta T."/>
            <person name="Park D."/>
            <person name="Pearson M."/>
            <person name="Roberts A."/>
            <person name="Saif S."/>
            <person name="Shenoy N."/>
            <person name="Sisk P."/>
            <person name="Stolte C."/>
            <person name="Sykes S."/>
            <person name="Walk T."/>
            <person name="White J."/>
            <person name="Yandava C."/>
            <person name="Burger G."/>
            <person name="Gray M.W."/>
            <person name="Holland P.W.H."/>
            <person name="King N."/>
            <person name="Lang F.B.F."/>
            <person name="Roger A.J."/>
            <person name="Ruiz-Trillo I."/>
            <person name="Lander E."/>
            <person name="Nusbaum C."/>
        </authorList>
    </citation>
    <scope>NUCLEOTIDE SEQUENCE [LARGE SCALE GENOMIC DNA]</scope>
    <source>
        <strain evidence="4">ATCC 38327</strain>
    </source>
</reference>
<evidence type="ECO:0000256" key="1">
    <source>
        <dbReference type="SAM" id="MobiDB-lite"/>
    </source>
</evidence>
<feature type="compositionally biased region" description="Low complexity" evidence="1">
    <location>
        <begin position="281"/>
        <end position="296"/>
    </location>
</feature>
<feature type="transmembrane region" description="Helical" evidence="2">
    <location>
        <begin position="123"/>
        <end position="142"/>
    </location>
</feature>
<keyword evidence="4" id="KW-1185">Reference proteome</keyword>
<keyword evidence="2" id="KW-0812">Transmembrane</keyword>